<feature type="compositionally biased region" description="Polar residues" evidence="2">
    <location>
        <begin position="513"/>
        <end position="527"/>
    </location>
</feature>
<comment type="caution">
    <text evidence="5">The sequence shown here is derived from an EMBL/GenBank/DDBJ whole genome shotgun (WGS) entry which is preliminary data.</text>
</comment>
<evidence type="ECO:0000259" key="3">
    <source>
        <dbReference type="Pfam" id="PF13952"/>
    </source>
</evidence>
<feature type="coiled-coil region" evidence="1">
    <location>
        <begin position="603"/>
        <end position="642"/>
    </location>
</feature>
<evidence type="ECO:0000313" key="6">
    <source>
        <dbReference type="Proteomes" id="UP000634136"/>
    </source>
</evidence>
<keyword evidence="6" id="KW-1185">Reference proteome</keyword>
<evidence type="ECO:0000256" key="1">
    <source>
        <dbReference type="SAM" id="Coils"/>
    </source>
</evidence>
<sequence>MVREVDAAVRERTNAGAVRGSTNAGDSALFDDTSALRRLIQLFDALIQLFDASTSTLQRFCSREKQQRELEREAATVKVRLRFWLFRLICDLLLLKHRVPPVLVNSVSSYFCVFVVEFSGWSRTLGASYHSESRFVTQERVTFVVLDFAYWCFRLVSVFERMSLSVLSLFIANNLFCLYDMRADRIWMYNRRHHSRKGLNDEFVIGVDQFIRYVVSEKNLGSNGQIRCHCLRCDNRKFIDVEIVKDHLYRYGFVPDYYQWIWHGEPFLHHDDIERVEIENDARDDVDNVERVVDVEVDEPNPYRPENEVDDTRIRDLVYGPSRFCNRCDPQLERGWKVDQHGLVELNCRKRFSKYEPFALAQQAQQVYFAEWVSKKRDRIDCWVVGKIQARSMINVPEVAYQEDEISEQYEASIGDEDVNLCGGVGEGDVVEVIETDVDCMARGKGRGTIAGVGRGGRTAVENDGGSACSKLRKGRSLSQNGGSFNDEIEETPIEVPAQVGDGGNHVEEYVHQPTSNDHPNNGVPSCTRTQQTDTTQISQSNTTQTQQTKTKQLRKSPDGRIYVEPYDNSFHPHQAVREIGKIIQKQFGGSWIVWNEVPQEVKDLCQENLQDVEKKIREEVRQEMQKEMQDMKKQIMEQLLVSYGMPIPSPPSQPLVRSVGSSTLPNKDL</sequence>
<feature type="domain" description="Transposase-associated" evidence="4">
    <location>
        <begin position="185"/>
        <end position="265"/>
    </location>
</feature>
<evidence type="ECO:0000313" key="5">
    <source>
        <dbReference type="EMBL" id="KAF7833172.1"/>
    </source>
</evidence>
<dbReference type="InterPro" id="IPR029480">
    <property type="entry name" value="Transpos_assoc"/>
</dbReference>
<feature type="domain" description="DUF4216" evidence="3">
    <location>
        <begin position="325"/>
        <end position="376"/>
    </location>
</feature>
<evidence type="ECO:0000256" key="2">
    <source>
        <dbReference type="SAM" id="MobiDB-lite"/>
    </source>
</evidence>
<name>A0A834WVT1_9FABA</name>
<protein>
    <submittedName>
        <fullName evidence="5">WEB family protein</fullName>
    </submittedName>
</protein>
<feature type="region of interest" description="Disordered" evidence="2">
    <location>
        <begin position="497"/>
        <end position="559"/>
    </location>
</feature>
<dbReference type="InterPro" id="IPR025312">
    <property type="entry name" value="DUF4216"/>
</dbReference>
<dbReference type="Proteomes" id="UP000634136">
    <property type="component" value="Unassembled WGS sequence"/>
</dbReference>
<dbReference type="OrthoDB" id="1436769at2759"/>
<dbReference type="AlphaFoldDB" id="A0A834WVT1"/>
<feature type="region of interest" description="Disordered" evidence="2">
    <location>
        <begin position="650"/>
        <end position="670"/>
    </location>
</feature>
<dbReference type="Pfam" id="PF13963">
    <property type="entry name" value="Transpos_assoc"/>
    <property type="match status" value="1"/>
</dbReference>
<organism evidence="5 6">
    <name type="scientific">Senna tora</name>
    <dbReference type="NCBI Taxonomy" id="362788"/>
    <lineage>
        <taxon>Eukaryota</taxon>
        <taxon>Viridiplantae</taxon>
        <taxon>Streptophyta</taxon>
        <taxon>Embryophyta</taxon>
        <taxon>Tracheophyta</taxon>
        <taxon>Spermatophyta</taxon>
        <taxon>Magnoliopsida</taxon>
        <taxon>eudicotyledons</taxon>
        <taxon>Gunneridae</taxon>
        <taxon>Pentapetalae</taxon>
        <taxon>rosids</taxon>
        <taxon>fabids</taxon>
        <taxon>Fabales</taxon>
        <taxon>Fabaceae</taxon>
        <taxon>Caesalpinioideae</taxon>
        <taxon>Cassia clade</taxon>
        <taxon>Senna</taxon>
    </lineage>
</organism>
<evidence type="ECO:0000259" key="4">
    <source>
        <dbReference type="Pfam" id="PF13963"/>
    </source>
</evidence>
<reference evidence="5" key="1">
    <citation type="submission" date="2020-09" db="EMBL/GenBank/DDBJ databases">
        <title>Genome-Enabled Discovery of Anthraquinone Biosynthesis in Senna tora.</title>
        <authorList>
            <person name="Kang S.-H."/>
            <person name="Pandey R.P."/>
            <person name="Lee C.-M."/>
            <person name="Sim J.-S."/>
            <person name="Jeong J.-T."/>
            <person name="Choi B.-S."/>
            <person name="Jung M."/>
            <person name="Ginzburg D."/>
            <person name="Zhao K."/>
            <person name="Won S.Y."/>
            <person name="Oh T.-J."/>
            <person name="Yu Y."/>
            <person name="Kim N.-H."/>
            <person name="Lee O.R."/>
            <person name="Lee T.-H."/>
            <person name="Bashyal P."/>
            <person name="Kim T.-S."/>
            <person name="Lee W.-H."/>
            <person name="Kawkins C."/>
            <person name="Kim C.-K."/>
            <person name="Kim J.S."/>
            <person name="Ahn B.O."/>
            <person name="Rhee S.Y."/>
            <person name="Sohng J.K."/>
        </authorList>
    </citation>
    <scope>NUCLEOTIDE SEQUENCE</scope>
    <source>
        <tissue evidence="5">Leaf</tissue>
    </source>
</reference>
<feature type="compositionally biased region" description="Low complexity" evidence="2">
    <location>
        <begin position="528"/>
        <end position="551"/>
    </location>
</feature>
<gene>
    <name evidence="5" type="ORF">G2W53_015505</name>
</gene>
<feature type="compositionally biased region" description="Polar residues" evidence="2">
    <location>
        <begin position="660"/>
        <end position="670"/>
    </location>
</feature>
<accession>A0A834WVT1</accession>
<proteinExistence type="predicted"/>
<dbReference type="EMBL" id="JAAIUW010000005">
    <property type="protein sequence ID" value="KAF7833172.1"/>
    <property type="molecule type" value="Genomic_DNA"/>
</dbReference>
<keyword evidence="1" id="KW-0175">Coiled coil</keyword>
<dbReference type="Pfam" id="PF13952">
    <property type="entry name" value="DUF4216"/>
    <property type="match status" value="1"/>
</dbReference>